<evidence type="ECO:0000256" key="2">
    <source>
        <dbReference type="PROSITE-ProRule" id="PRU00267"/>
    </source>
</evidence>
<dbReference type="SMART" id="SM00398">
    <property type="entry name" value="HMG"/>
    <property type="match status" value="1"/>
</dbReference>
<dbReference type="Pfam" id="PF00505">
    <property type="entry name" value="HMG_box"/>
    <property type="match status" value="1"/>
</dbReference>
<keyword evidence="2" id="KW-0539">Nucleus</keyword>
<evidence type="ECO:0000259" key="3">
    <source>
        <dbReference type="PROSITE" id="PS50118"/>
    </source>
</evidence>
<name>A0ABM1SVH2_LIMPO</name>
<dbReference type="PANTHER" id="PTHR10270">
    <property type="entry name" value="SOX TRANSCRIPTION FACTOR"/>
    <property type="match status" value="1"/>
</dbReference>
<evidence type="ECO:0000313" key="4">
    <source>
        <dbReference type="Proteomes" id="UP000694941"/>
    </source>
</evidence>
<proteinExistence type="predicted"/>
<keyword evidence="1 2" id="KW-0238">DNA-binding</keyword>
<dbReference type="CDD" id="cd01388">
    <property type="entry name" value="HMG-box_SoxB"/>
    <property type="match status" value="1"/>
</dbReference>
<evidence type="ECO:0000313" key="5">
    <source>
        <dbReference type="RefSeq" id="XP_022247628.1"/>
    </source>
</evidence>
<dbReference type="PROSITE" id="PS50118">
    <property type="entry name" value="HMG_BOX_2"/>
    <property type="match status" value="1"/>
</dbReference>
<feature type="DNA-binding region" description="HMG box" evidence="2">
    <location>
        <begin position="10"/>
        <end position="78"/>
    </location>
</feature>
<protein>
    <submittedName>
        <fullName evidence="5">Transcription factor SOX-14-like</fullName>
    </submittedName>
</protein>
<dbReference type="PANTHER" id="PTHR10270:SF330">
    <property type="entry name" value="TRANSCRIPTION FACTOR SOX-3"/>
    <property type="match status" value="1"/>
</dbReference>
<organism evidence="4 5">
    <name type="scientific">Limulus polyphemus</name>
    <name type="common">Atlantic horseshoe crab</name>
    <dbReference type="NCBI Taxonomy" id="6850"/>
    <lineage>
        <taxon>Eukaryota</taxon>
        <taxon>Metazoa</taxon>
        <taxon>Ecdysozoa</taxon>
        <taxon>Arthropoda</taxon>
        <taxon>Chelicerata</taxon>
        <taxon>Merostomata</taxon>
        <taxon>Xiphosura</taxon>
        <taxon>Limulidae</taxon>
        <taxon>Limulus</taxon>
    </lineage>
</organism>
<dbReference type="Gene3D" id="1.10.30.10">
    <property type="entry name" value="High mobility group box domain"/>
    <property type="match status" value="1"/>
</dbReference>
<dbReference type="GeneID" id="106464211"/>
<accession>A0ABM1SVH2</accession>
<keyword evidence="4" id="KW-1185">Reference proteome</keyword>
<dbReference type="InterPro" id="IPR050140">
    <property type="entry name" value="SRY-related_HMG-box_TF-like"/>
</dbReference>
<dbReference type="InterPro" id="IPR036910">
    <property type="entry name" value="HMG_box_dom_sf"/>
</dbReference>
<evidence type="ECO:0000256" key="1">
    <source>
        <dbReference type="ARBA" id="ARBA00023125"/>
    </source>
</evidence>
<sequence>MSKSYSDHHVKRPMNAFMVWSRGQRRKMAQENPKMHNSEISKRLGAEWKQLSEADKRPFIDEAKRLRALHMKEHPDYKYRPRRKPKPLLKKDSGFISFGQPLPMTFDPLSKLSPPVFPILDSEKALTARSLSFGFPLSASSIRPGFSSLYNSADVDGLAKLRAAAAGSSVELPSSTAGINPGELFLNSAPAPPTSSLFSTAASSFLSSLSHSHSAGTYGIMPYNCGSPYFSHVGSTPVTSQAQDVRSPYTYLLMKPEDRFPRHPHAPLLFSRGIV</sequence>
<dbReference type="Proteomes" id="UP000694941">
    <property type="component" value="Unplaced"/>
</dbReference>
<dbReference type="SUPFAM" id="SSF47095">
    <property type="entry name" value="HMG-box"/>
    <property type="match status" value="1"/>
</dbReference>
<reference evidence="5" key="1">
    <citation type="submission" date="2025-08" db="UniProtKB">
        <authorList>
            <consortium name="RefSeq"/>
        </authorList>
    </citation>
    <scope>IDENTIFICATION</scope>
    <source>
        <tissue evidence="5">Muscle</tissue>
    </source>
</reference>
<dbReference type="RefSeq" id="XP_022247628.1">
    <property type="nucleotide sequence ID" value="XM_022391920.1"/>
</dbReference>
<dbReference type="InterPro" id="IPR009071">
    <property type="entry name" value="HMG_box_dom"/>
</dbReference>
<feature type="domain" description="HMG box" evidence="3">
    <location>
        <begin position="10"/>
        <end position="78"/>
    </location>
</feature>
<gene>
    <name evidence="5" type="primary">LOC106464211</name>
</gene>